<organism evidence="1 2">
    <name type="scientific">Streptacidiphilus alkalitolerans</name>
    <dbReference type="NCBI Taxonomy" id="3342712"/>
    <lineage>
        <taxon>Bacteria</taxon>
        <taxon>Bacillati</taxon>
        <taxon>Actinomycetota</taxon>
        <taxon>Actinomycetes</taxon>
        <taxon>Kitasatosporales</taxon>
        <taxon>Streptomycetaceae</taxon>
        <taxon>Streptacidiphilus</taxon>
    </lineage>
</organism>
<dbReference type="EMBL" id="JBHEZY010000013">
    <property type="protein sequence ID" value="MFC1434363.1"/>
    <property type="molecule type" value="Genomic_DNA"/>
</dbReference>
<proteinExistence type="predicted"/>
<reference evidence="1 2" key="1">
    <citation type="submission" date="2024-09" db="EMBL/GenBank/DDBJ databases">
        <authorList>
            <person name="Lee S.D."/>
        </authorList>
    </citation>
    <scope>NUCLEOTIDE SEQUENCE [LARGE SCALE GENOMIC DNA]</scope>
    <source>
        <strain evidence="1 2">N1-3</strain>
    </source>
</reference>
<evidence type="ECO:0000313" key="2">
    <source>
        <dbReference type="Proteomes" id="UP001592530"/>
    </source>
</evidence>
<accession>A0ABV6X7V3</accession>
<dbReference type="Proteomes" id="UP001592530">
    <property type="component" value="Unassembled WGS sequence"/>
</dbReference>
<comment type="caution">
    <text evidence="1">The sequence shown here is derived from an EMBL/GenBank/DDBJ whole genome shotgun (WGS) entry which is preliminary data.</text>
</comment>
<sequence length="205" mass="22106">MLTIDGTASTALKEDAGKFVRAVASVDQTVNSIVTVQDIRLLVLVEKVKAAATSSSEESDADDQETLVEWKQPNTRITVIMPVDAQGSGLHSGLLHELILHAAPAARTHLTARARQAAPVFPVTDAAILAQEAQEHADQALWQRMADIAVLLNDEQLLSRSIIDAGNHGKPLARRVVQALLAKQSITQDYSVDLNKEINLIPDVV</sequence>
<gene>
    <name evidence="1" type="ORF">ACEZDB_27355</name>
</gene>
<dbReference type="RefSeq" id="WP_380556790.1">
    <property type="nucleotide sequence ID" value="NZ_JBHEZY010000013.1"/>
</dbReference>
<name>A0ABV6X7V3_9ACTN</name>
<evidence type="ECO:0000313" key="1">
    <source>
        <dbReference type="EMBL" id="MFC1434363.1"/>
    </source>
</evidence>
<protein>
    <submittedName>
        <fullName evidence="1">Uncharacterized protein</fullName>
    </submittedName>
</protein>